<dbReference type="GO" id="GO:0002949">
    <property type="term" value="P:tRNA threonylcarbamoyladenosine modification"/>
    <property type="evidence" value="ECO:0007669"/>
    <property type="project" value="UniProtKB-UniRule"/>
</dbReference>
<protein>
    <recommendedName>
        <fullName evidence="6">Glycoprotease 1</fullName>
    </recommendedName>
</protein>
<evidence type="ECO:0000256" key="4">
    <source>
        <dbReference type="ARBA" id="ARBA00023315"/>
    </source>
</evidence>
<dbReference type="SUPFAM" id="SSF53067">
    <property type="entry name" value="Actin-like ATPase domain"/>
    <property type="match status" value="1"/>
</dbReference>
<keyword evidence="2 6" id="KW-0819">tRNA processing</keyword>
<dbReference type="GO" id="GO:0061711">
    <property type="term" value="F:tRNA N(6)-L-threonylcarbamoyladenine synthase activity"/>
    <property type="evidence" value="ECO:0007669"/>
    <property type="project" value="UniProtKB-EC"/>
</dbReference>
<sequence length="411" mass="43844">MACPSSRARSSDARQAVVRRSRVLGIETSCDDTGVAVVDASGKILGQVLVTQRDVHAGYGGVMPRAAEQAHCNALGKAVDEALEQAQVKASELDAVAVTVGPGLALCLAVGVRQARAIAAANRLPIVPVHHMEAHALIARCEDASGDAKPDFPFLALLVSGGHNLMMLARGIGEYQQIGTTIDDALGEAYDKVARMLGLPVGGGGGPALEALALEGDPKKYKFSRPLQKRKNCDVSYAGLKTAVRLCIEAELKGSPPSEENRKVRADIAASFQRVAVDHLAERTQRAATWGKEIDPNIKHMVVAGGVASNQVVRTSLKAVAREAGFEFCCPPPKFCTDNGVMVAWAGLERFQLGLHDAPPELESITEDEWVDVRPRWPLGERHPRVGEDTVSRGMKKKRLFPPLTGVAHAS</sequence>
<dbReference type="EMBL" id="HBIS01004900">
    <property type="protein sequence ID" value="CAE0610595.1"/>
    <property type="molecule type" value="Transcribed_RNA"/>
</dbReference>
<dbReference type="NCBIfam" id="TIGR03723">
    <property type="entry name" value="T6A_TsaD_YgjD"/>
    <property type="match status" value="1"/>
</dbReference>
<name>A0A7S3UCQ6_9CHLO</name>
<accession>A0A7S3UCQ6</accession>
<evidence type="ECO:0000256" key="6">
    <source>
        <dbReference type="HAMAP-Rule" id="MF_03179"/>
    </source>
</evidence>
<feature type="domain" description="Gcp-like" evidence="7">
    <location>
        <begin position="43"/>
        <end position="345"/>
    </location>
</feature>
<dbReference type="NCBIfam" id="TIGR00329">
    <property type="entry name" value="gcp_kae1"/>
    <property type="match status" value="1"/>
</dbReference>
<comment type="similarity">
    <text evidence="6">Belongs to the KAE1 / TsaD family.</text>
</comment>
<dbReference type="HAMAP" id="MF_01445">
    <property type="entry name" value="TsaD"/>
    <property type="match status" value="1"/>
</dbReference>
<keyword evidence="1 6" id="KW-0808">Transferase</keyword>
<comment type="subcellular location">
    <subcellularLocation>
        <location evidence="6">Mitochondrion</location>
    </subcellularLocation>
</comment>
<evidence type="ECO:0000259" key="7">
    <source>
        <dbReference type="Pfam" id="PF00814"/>
    </source>
</evidence>
<reference evidence="8" key="1">
    <citation type="submission" date="2021-01" db="EMBL/GenBank/DDBJ databases">
        <authorList>
            <person name="Corre E."/>
            <person name="Pelletier E."/>
            <person name="Niang G."/>
            <person name="Scheremetjew M."/>
            <person name="Finn R."/>
            <person name="Kale V."/>
            <person name="Holt S."/>
            <person name="Cochrane G."/>
            <person name="Meng A."/>
            <person name="Brown T."/>
            <person name="Cohen L."/>
        </authorList>
    </citation>
    <scope>NUCLEOTIDE SEQUENCE</scope>
    <source>
        <strain evidence="8">CCMP1897</strain>
    </source>
</reference>
<evidence type="ECO:0000256" key="3">
    <source>
        <dbReference type="ARBA" id="ARBA00022723"/>
    </source>
</evidence>
<keyword evidence="3 6" id="KW-0479">Metal-binding</keyword>
<evidence type="ECO:0000256" key="5">
    <source>
        <dbReference type="ARBA" id="ARBA00048117"/>
    </source>
</evidence>
<dbReference type="CDD" id="cd24134">
    <property type="entry name" value="ASKHA_NBD_OSGEPL1_QRI7_euk"/>
    <property type="match status" value="1"/>
</dbReference>
<dbReference type="InterPro" id="IPR017861">
    <property type="entry name" value="KAE1/TsaD"/>
</dbReference>
<dbReference type="PRINTS" id="PR00789">
    <property type="entry name" value="OSIALOPTASE"/>
</dbReference>
<dbReference type="GO" id="GO:0005739">
    <property type="term" value="C:mitochondrion"/>
    <property type="evidence" value="ECO:0007669"/>
    <property type="project" value="UniProtKB-SubCell"/>
</dbReference>
<dbReference type="Gene3D" id="3.30.420.40">
    <property type="match status" value="2"/>
</dbReference>
<dbReference type="InterPro" id="IPR000905">
    <property type="entry name" value="Gcp-like_dom"/>
</dbReference>
<evidence type="ECO:0000256" key="1">
    <source>
        <dbReference type="ARBA" id="ARBA00022679"/>
    </source>
</evidence>
<evidence type="ECO:0000313" key="8">
    <source>
        <dbReference type="EMBL" id="CAE0610595.1"/>
    </source>
</evidence>
<dbReference type="PANTHER" id="PTHR11735:SF6">
    <property type="entry name" value="TRNA N6-ADENOSINE THREONYLCARBAMOYLTRANSFERASE, MITOCHONDRIAL"/>
    <property type="match status" value="1"/>
</dbReference>
<comment type="cofactor">
    <cofactor evidence="6">
        <name>a divalent metal cation</name>
        <dbReference type="ChEBI" id="CHEBI:60240"/>
    </cofactor>
    <text evidence="6">Binds 1 divalent metal cation per subunit.</text>
</comment>
<dbReference type="InterPro" id="IPR022450">
    <property type="entry name" value="TsaD"/>
</dbReference>
<comment type="catalytic activity">
    <reaction evidence="5 6">
        <text>L-threonylcarbamoyladenylate + adenosine(37) in tRNA = N(6)-L-threonylcarbamoyladenosine(37) in tRNA + AMP + H(+)</text>
        <dbReference type="Rhea" id="RHEA:37059"/>
        <dbReference type="Rhea" id="RHEA-COMP:10162"/>
        <dbReference type="Rhea" id="RHEA-COMP:10163"/>
        <dbReference type="ChEBI" id="CHEBI:15378"/>
        <dbReference type="ChEBI" id="CHEBI:73682"/>
        <dbReference type="ChEBI" id="CHEBI:74411"/>
        <dbReference type="ChEBI" id="CHEBI:74418"/>
        <dbReference type="ChEBI" id="CHEBI:456215"/>
        <dbReference type="EC" id="2.3.1.234"/>
    </reaction>
</comment>
<keyword evidence="4 6" id="KW-0012">Acyltransferase</keyword>
<organism evidence="8">
    <name type="scientific">Picocystis salinarum</name>
    <dbReference type="NCBI Taxonomy" id="88271"/>
    <lineage>
        <taxon>Eukaryota</taxon>
        <taxon>Viridiplantae</taxon>
        <taxon>Chlorophyta</taxon>
        <taxon>Picocystophyceae</taxon>
        <taxon>Picocystales</taxon>
        <taxon>Picocystaceae</taxon>
        <taxon>Picocystis</taxon>
    </lineage>
</organism>
<dbReference type="GO" id="GO:0046872">
    <property type="term" value="F:metal ion binding"/>
    <property type="evidence" value="ECO:0007669"/>
    <property type="project" value="UniProtKB-KW"/>
</dbReference>
<dbReference type="FunFam" id="3.30.420.40:FF:000133">
    <property type="entry name" value="Probable tRNA N6-adenosine threonylcarbamoyltransferase, mitochondrial"/>
    <property type="match status" value="1"/>
</dbReference>
<comment type="subunit">
    <text evidence="6">Homodimer.</text>
</comment>
<comment type="function">
    <text evidence="6">Required for the formation of a threonylcarbamoyl group on adenosine at position 37 (t(6)A37) in mitochondrial tRNAs that read codons beginning with adenine. Probably involved in the transfer of the threonylcarbamoyl moiety of threonylcarbamoyl-AMP (TC-AMP) to the N6 group of A37. Involved in mitochondrial genome maintenance.</text>
</comment>
<gene>
    <name evidence="6" type="primary">GCP1</name>
    <name evidence="8" type="ORF">PSAL00342_LOCUS4430</name>
</gene>
<dbReference type="PANTHER" id="PTHR11735">
    <property type="entry name" value="TRNA N6-ADENOSINE THREONYLCARBAMOYLTRANSFERASE"/>
    <property type="match status" value="1"/>
</dbReference>
<evidence type="ECO:0000256" key="2">
    <source>
        <dbReference type="ARBA" id="ARBA00022694"/>
    </source>
</evidence>
<proteinExistence type="inferred from homology"/>
<dbReference type="AlphaFoldDB" id="A0A7S3UCQ6"/>
<dbReference type="FunFam" id="3.30.420.40:FF:000012">
    <property type="entry name" value="tRNA N6-adenosine threonylcarbamoyltransferase"/>
    <property type="match status" value="1"/>
</dbReference>
<dbReference type="Pfam" id="PF00814">
    <property type="entry name" value="TsaD"/>
    <property type="match status" value="1"/>
</dbReference>
<keyword evidence="6" id="KW-0496">Mitochondrion</keyword>
<dbReference type="InterPro" id="IPR043129">
    <property type="entry name" value="ATPase_NBD"/>
</dbReference>